<evidence type="ECO:0000313" key="10">
    <source>
        <dbReference type="Proteomes" id="UP000541421"/>
    </source>
</evidence>
<keyword evidence="5" id="KW-0547">Nucleotide-binding</keyword>
<dbReference type="GO" id="GO:0046872">
    <property type="term" value="F:metal ion binding"/>
    <property type="evidence" value="ECO:0007669"/>
    <property type="project" value="UniProtKB-KW"/>
</dbReference>
<dbReference type="CDD" id="cd05403">
    <property type="entry name" value="NT_KNTase_like"/>
    <property type="match status" value="1"/>
</dbReference>
<dbReference type="Gene3D" id="3.30.460.10">
    <property type="entry name" value="Beta Polymerase, domain 2"/>
    <property type="match status" value="1"/>
</dbReference>
<dbReference type="GO" id="GO:0016779">
    <property type="term" value="F:nucleotidyltransferase activity"/>
    <property type="evidence" value="ECO:0007669"/>
    <property type="project" value="UniProtKB-KW"/>
</dbReference>
<evidence type="ECO:0000259" key="8">
    <source>
        <dbReference type="Pfam" id="PF18765"/>
    </source>
</evidence>
<evidence type="ECO:0000256" key="6">
    <source>
        <dbReference type="ARBA" id="ARBA00022840"/>
    </source>
</evidence>
<gene>
    <name evidence="9" type="ORF">HKX40_01570</name>
</gene>
<dbReference type="InterPro" id="IPR052038">
    <property type="entry name" value="Type-VII_TA_antitoxin"/>
</dbReference>
<comment type="caution">
    <text evidence="9">The sequence shown here is derived from an EMBL/GenBank/DDBJ whole genome shotgun (WGS) entry which is preliminary data.</text>
</comment>
<dbReference type="Proteomes" id="UP000541421">
    <property type="component" value="Unassembled WGS sequence"/>
</dbReference>
<dbReference type="PANTHER" id="PTHR33571:SF12">
    <property type="entry name" value="BSL3053 PROTEIN"/>
    <property type="match status" value="1"/>
</dbReference>
<dbReference type="InterPro" id="IPR043519">
    <property type="entry name" value="NT_sf"/>
</dbReference>
<dbReference type="AlphaFoldDB" id="A0A7Y4LAB8"/>
<keyword evidence="10" id="KW-1185">Reference proteome</keyword>
<dbReference type="RefSeq" id="WP_171587831.1">
    <property type="nucleotide sequence ID" value="NZ_JABGBO010000002.1"/>
</dbReference>
<organism evidence="9 10">
    <name type="scientific">Pelistega europaea</name>
    <dbReference type="NCBI Taxonomy" id="106147"/>
    <lineage>
        <taxon>Bacteria</taxon>
        <taxon>Pseudomonadati</taxon>
        <taxon>Pseudomonadota</taxon>
        <taxon>Betaproteobacteria</taxon>
        <taxon>Burkholderiales</taxon>
        <taxon>Alcaligenaceae</taxon>
        <taxon>Pelistega</taxon>
    </lineage>
</organism>
<dbReference type="PANTHER" id="PTHR33571">
    <property type="entry name" value="SSL8005 PROTEIN"/>
    <property type="match status" value="1"/>
</dbReference>
<keyword evidence="6" id="KW-0067">ATP-binding</keyword>
<keyword evidence="2 9" id="KW-0808">Transferase</keyword>
<evidence type="ECO:0000256" key="5">
    <source>
        <dbReference type="ARBA" id="ARBA00022741"/>
    </source>
</evidence>
<dbReference type="InterPro" id="IPR041633">
    <property type="entry name" value="Polbeta"/>
</dbReference>
<evidence type="ECO:0000256" key="2">
    <source>
        <dbReference type="ARBA" id="ARBA00022679"/>
    </source>
</evidence>
<evidence type="ECO:0000256" key="4">
    <source>
        <dbReference type="ARBA" id="ARBA00022723"/>
    </source>
</evidence>
<keyword evidence="4" id="KW-0479">Metal-binding</keyword>
<protein>
    <submittedName>
        <fullName evidence="9">Nucleotidyltransferase family protein</fullName>
    </submittedName>
</protein>
<dbReference type="SUPFAM" id="SSF81301">
    <property type="entry name" value="Nucleotidyltransferase"/>
    <property type="match status" value="1"/>
</dbReference>
<dbReference type="EMBL" id="JABGBO010000002">
    <property type="protein sequence ID" value="NOL48831.1"/>
    <property type="molecule type" value="Genomic_DNA"/>
</dbReference>
<evidence type="ECO:0000256" key="1">
    <source>
        <dbReference type="ARBA" id="ARBA00001946"/>
    </source>
</evidence>
<proteinExistence type="predicted"/>
<sequence>MKPSEILALHRDEILACFARHPKLSNLRVFGSVARGEDTENSDIDFLINIKPGTTLIDIGAFCSDLQEIVGDNFDLTEECSLPTRFKEKVLREAVVV</sequence>
<feature type="domain" description="Polymerase beta nucleotidyltransferase" evidence="8">
    <location>
        <begin position="13"/>
        <end position="96"/>
    </location>
</feature>
<keyword evidence="7" id="KW-0460">Magnesium</keyword>
<keyword evidence="3" id="KW-0548">Nucleotidyltransferase</keyword>
<reference evidence="9 10" key="1">
    <citation type="submission" date="2020-05" db="EMBL/GenBank/DDBJ databases">
        <authorList>
            <person name="Niu N."/>
        </authorList>
    </citation>
    <scope>NUCLEOTIDE SEQUENCE [LARGE SCALE GENOMIC DNA]</scope>
    <source>
        <strain evidence="9 10">LMG10982</strain>
    </source>
</reference>
<evidence type="ECO:0000313" key="9">
    <source>
        <dbReference type="EMBL" id="NOL48831.1"/>
    </source>
</evidence>
<comment type="cofactor">
    <cofactor evidence="1">
        <name>Mg(2+)</name>
        <dbReference type="ChEBI" id="CHEBI:18420"/>
    </cofactor>
</comment>
<evidence type="ECO:0000256" key="3">
    <source>
        <dbReference type="ARBA" id="ARBA00022695"/>
    </source>
</evidence>
<dbReference type="GO" id="GO:0005524">
    <property type="term" value="F:ATP binding"/>
    <property type="evidence" value="ECO:0007669"/>
    <property type="project" value="UniProtKB-KW"/>
</dbReference>
<dbReference type="Pfam" id="PF18765">
    <property type="entry name" value="Polbeta"/>
    <property type="match status" value="1"/>
</dbReference>
<evidence type="ECO:0000256" key="7">
    <source>
        <dbReference type="ARBA" id="ARBA00022842"/>
    </source>
</evidence>
<name>A0A7Y4LAB8_9BURK</name>
<accession>A0A7Y4LAB8</accession>